<dbReference type="PROSITE" id="PS51078">
    <property type="entry name" value="ICLR_ED"/>
    <property type="match status" value="1"/>
</dbReference>
<dbReference type="InterPro" id="IPR036388">
    <property type="entry name" value="WH-like_DNA-bd_sf"/>
</dbReference>
<evidence type="ECO:0000259" key="8">
    <source>
        <dbReference type="PROSITE" id="PS51078"/>
    </source>
</evidence>
<evidence type="ECO:0000256" key="6">
    <source>
        <dbReference type="ARBA" id="ARBA00070406"/>
    </source>
</evidence>
<protein>
    <recommendedName>
        <fullName evidence="6">Glycerol operon regulatory protein</fullName>
    </recommendedName>
</protein>
<name>A0AA46TG08_9ACTN</name>
<dbReference type="Gene3D" id="3.30.450.40">
    <property type="match status" value="1"/>
</dbReference>
<dbReference type="InterPro" id="IPR029016">
    <property type="entry name" value="GAF-like_dom_sf"/>
</dbReference>
<dbReference type="GO" id="GO:0003700">
    <property type="term" value="F:DNA-binding transcription factor activity"/>
    <property type="evidence" value="ECO:0007669"/>
    <property type="project" value="TreeGrafter"/>
</dbReference>
<keyword evidence="3" id="KW-0238">DNA-binding</keyword>
<dbReference type="AlphaFoldDB" id="A0AA46TG08"/>
<dbReference type="InterPro" id="IPR005471">
    <property type="entry name" value="Tscrpt_reg_IclR_N"/>
</dbReference>
<dbReference type="SMART" id="SM00346">
    <property type="entry name" value="HTH_ICLR"/>
    <property type="match status" value="1"/>
</dbReference>
<dbReference type="Pfam" id="PF09339">
    <property type="entry name" value="HTH_IclR"/>
    <property type="match status" value="1"/>
</dbReference>
<keyword evidence="4" id="KW-0804">Transcription</keyword>
<dbReference type="Proteomes" id="UP001164390">
    <property type="component" value="Chromosome"/>
</dbReference>
<evidence type="ECO:0000313" key="9">
    <source>
        <dbReference type="EMBL" id="UYM04636.1"/>
    </source>
</evidence>
<dbReference type="GO" id="GO:0003677">
    <property type="term" value="F:DNA binding"/>
    <property type="evidence" value="ECO:0007669"/>
    <property type="project" value="UniProtKB-KW"/>
</dbReference>
<proteinExistence type="predicted"/>
<dbReference type="InterPro" id="IPR036390">
    <property type="entry name" value="WH_DNA-bd_sf"/>
</dbReference>
<evidence type="ECO:0000313" key="10">
    <source>
        <dbReference type="Proteomes" id="UP001164390"/>
    </source>
</evidence>
<evidence type="ECO:0000256" key="3">
    <source>
        <dbReference type="ARBA" id="ARBA00023125"/>
    </source>
</evidence>
<feature type="domain" description="HTH iclR-type" evidence="7">
    <location>
        <begin position="19"/>
        <end position="80"/>
    </location>
</feature>
<dbReference type="PANTHER" id="PTHR30136:SF24">
    <property type="entry name" value="HTH-TYPE TRANSCRIPTIONAL REPRESSOR ALLR"/>
    <property type="match status" value="1"/>
</dbReference>
<organism evidence="9 10">
    <name type="scientific">Solicola gregarius</name>
    <dbReference type="NCBI Taxonomy" id="2908642"/>
    <lineage>
        <taxon>Bacteria</taxon>
        <taxon>Bacillati</taxon>
        <taxon>Actinomycetota</taxon>
        <taxon>Actinomycetes</taxon>
        <taxon>Propionibacteriales</taxon>
        <taxon>Nocardioidaceae</taxon>
        <taxon>Solicola</taxon>
    </lineage>
</organism>
<evidence type="ECO:0000259" key="7">
    <source>
        <dbReference type="PROSITE" id="PS51077"/>
    </source>
</evidence>
<evidence type="ECO:0000256" key="5">
    <source>
        <dbReference type="ARBA" id="ARBA00058938"/>
    </source>
</evidence>
<dbReference type="InterPro" id="IPR014757">
    <property type="entry name" value="Tscrpt_reg_IclR_C"/>
</dbReference>
<dbReference type="RefSeq" id="WP_271633394.1">
    <property type="nucleotide sequence ID" value="NZ_CP094970.1"/>
</dbReference>
<reference evidence="9" key="1">
    <citation type="submission" date="2022-01" db="EMBL/GenBank/DDBJ databases">
        <title>Nocardioidaceae gen. sp. A5X3R13.</title>
        <authorList>
            <person name="Lopez Marin M.A."/>
            <person name="Uhlik O."/>
        </authorList>
    </citation>
    <scope>NUCLEOTIDE SEQUENCE</scope>
    <source>
        <strain evidence="9">A5X3R13</strain>
    </source>
</reference>
<dbReference type="EMBL" id="CP094970">
    <property type="protein sequence ID" value="UYM04636.1"/>
    <property type="molecule type" value="Genomic_DNA"/>
</dbReference>
<dbReference type="KEGG" id="sgrg:L0C25_19190"/>
<dbReference type="SUPFAM" id="SSF46785">
    <property type="entry name" value="Winged helix' DNA-binding domain"/>
    <property type="match status" value="1"/>
</dbReference>
<evidence type="ECO:0000256" key="2">
    <source>
        <dbReference type="ARBA" id="ARBA00023015"/>
    </source>
</evidence>
<dbReference type="FunFam" id="1.10.10.10:FF:000056">
    <property type="entry name" value="IclR family transcriptional regulator"/>
    <property type="match status" value="1"/>
</dbReference>
<keyword evidence="2" id="KW-0805">Transcription regulation</keyword>
<dbReference type="Pfam" id="PF01614">
    <property type="entry name" value="IclR_C"/>
    <property type="match status" value="1"/>
</dbReference>
<dbReference type="PANTHER" id="PTHR30136">
    <property type="entry name" value="HELIX-TURN-HELIX TRANSCRIPTIONAL REGULATOR, ICLR FAMILY"/>
    <property type="match status" value="1"/>
</dbReference>
<keyword evidence="10" id="KW-1185">Reference proteome</keyword>
<feature type="domain" description="IclR-ED" evidence="8">
    <location>
        <begin position="81"/>
        <end position="265"/>
    </location>
</feature>
<dbReference type="PROSITE" id="PS51077">
    <property type="entry name" value="HTH_ICLR"/>
    <property type="match status" value="1"/>
</dbReference>
<dbReference type="SUPFAM" id="SSF55781">
    <property type="entry name" value="GAF domain-like"/>
    <property type="match status" value="1"/>
</dbReference>
<gene>
    <name evidence="9" type="ORF">L0C25_19190</name>
</gene>
<sequence length="270" mass="29039">MATRKNESGEAAAATRSGVQSIDRAATVLRCFDGRHPELGTSEIARMTGLSTSTVHRLLTAMQHNHLVRQTADRRFGLGPMLMQLARSGALPTALRDAALPYMTELRDEVHETVGLHELLGTHQRVVVDQVESHQQLRRTYTEIGVPIELVHGAPGKAILAFLPPAAQDRCLEAPIEAVTEATITDPDALRAELAVARECGWAGSSSERTPGIRSVAAPVFDHTGSVVGSLGVSVPQVRMSDERAKELGERSRDTARLVSIALGAPTDEH</sequence>
<comment type="function">
    <text evidence="5">May be an activator protein for the gylABX operon.</text>
</comment>
<dbReference type="InterPro" id="IPR050707">
    <property type="entry name" value="HTH_MetabolicPath_Reg"/>
</dbReference>
<evidence type="ECO:0000256" key="4">
    <source>
        <dbReference type="ARBA" id="ARBA00023163"/>
    </source>
</evidence>
<evidence type="ECO:0000256" key="1">
    <source>
        <dbReference type="ARBA" id="ARBA00022798"/>
    </source>
</evidence>
<dbReference type="GO" id="GO:0045892">
    <property type="term" value="P:negative regulation of DNA-templated transcription"/>
    <property type="evidence" value="ECO:0007669"/>
    <property type="project" value="TreeGrafter"/>
</dbReference>
<dbReference type="GO" id="GO:0006071">
    <property type="term" value="P:glycerol metabolic process"/>
    <property type="evidence" value="ECO:0007669"/>
    <property type="project" value="UniProtKB-KW"/>
</dbReference>
<keyword evidence="1" id="KW-0319">Glycerol metabolism</keyword>
<accession>A0AA46TG08</accession>
<dbReference type="Gene3D" id="1.10.10.10">
    <property type="entry name" value="Winged helix-like DNA-binding domain superfamily/Winged helix DNA-binding domain"/>
    <property type="match status" value="1"/>
</dbReference>